<evidence type="ECO:0000313" key="2">
    <source>
        <dbReference type="Proteomes" id="UP000708208"/>
    </source>
</evidence>
<organism evidence="1 2">
    <name type="scientific">Allacma fusca</name>
    <dbReference type="NCBI Taxonomy" id="39272"/>
    <lineage>
        <taxon>Eukaryota</taxon>
        <taxon>Metazoa</taxon>
        <taxon>Ecdysozoa</taxon>
        <taxon>Arthropoda</taxon>
        <taxon>Hexapoda</taxon>
        <taxon>Collembola</taxon>
        <taxon>Symphypleona</taxon>
        <taxon>Sminthuridae</taxon>
        <taxon>Allacma</taxon>
    </lineage>
</organism>
<evidence type="ECO:0000313" key="1">
    <source>
        <dbReference type="EMBL" id="CAG7822643.1"/>
    </source>
</evidence>
<dbReference type="Proteomes" id="UP000708208">
    <property type="component" value="Unassembled WGS sequence"/>
</dbReference>
<keyword evidence="2" id="KW-1185">Reference proteome</keyword>
<sequence length="212" mass="25249">MLLRGPHLRPVNHLLQEERPYYLQAWRLRSPPEQQVLTWRIRTTTIFDQFQDMLLRGAKLRDLRPWVLLRVRMLRAKLWGVTSVRNCNRTGLTTFQLEEVNLPAFKLATTKESEFFFVTSCRRSRDHLSRLMFPHRVLELGRNTTKISGQLINRGDTSMSGQLANRRDISTSGKLTNRRVGWRSVCTEIRISEERWTILIWWLVLHYVPYYP</sequence>
<dbReference type="AlphaFoldDB" id="A0A8J2PGM2"/>
<accession>A0A8J2PGM2</accession>
<protein>
    <submittedName>
        <fullName evidence="1">Uncharacterized protein</fullName>
    </submittedName>
</protein>
<name>A0A8J2PGM2_9HEXA</name>
<gene>
    <name evidence="1" type="ORF">AFUS01_LOCUS32904</name>
</gene>
<proteinExistence type="predicted"/>
<reference evidence="1" key="1">
    <citation type="submission" date="2021-06" db="EMBL/GenBank/DDBJ databases">
        <authorList>
            <person name="Hodson N. C."/>
            <person name="Mongue J. A."/>
            <person name="Jaron S. K."/>
        </authorList>
    </citation>
    <scope>NUCLEOTIDE SEQUENCE</scope>
</reference>
<dbReference type="EMBL" id="CAJVCH010526973">
    <property type="protein sequence ID" value="CAG7822643.1"/>
    <property type="molecule type" value="Genomic_DNA"/>
</dbReference>
<comment type="caution">
    <text evidence="1">The sequence shown here is derived from an EMBL/GenBank/DDBJ whole genome shotgun (WGS) entry which is preliminary data.</text>
</comment>